<evidence type="ECO:0000256" key="1">
    <source>
        <dbReference type="SAM" id="MobiDB-lite"/>
    </source>
</evidence>
<sequence length="96" mass="10862">MISLQAKNYSSKSQCSDRRPSATSFFGNATFYQQELPIDLPELPKLSNSTSSLKQPLSLEEFGELNHDEAIDTLYDLLNDTFEKFVDFTKTKSQAC</sequence>
<evidence type="ECO:0000313" key="3">
    <source>
        <dbReference type="Proteomes" id="UP001479436"/>
    </source>
</evidence>
<accession>A0ABR2WUA1</accession>
<proteinExistence type="predicted"/>
<name>A0ABR2WUA1_9FUNG</name>
<feature type="compositionally biased region" description="Polar residues" evidence="1">
    <location>
        <begin position="1"/>
        <end position="14"/>
    </location>
</feature>
<protein>
    <submittedName>
        <fullName evidence="2">Uncharacterized protein</fullName>
    </submittedName>
</protein>
<keyword evidence="3" id="KW-1185">Reference proteome</keyword>
<comment type="caution">
    <text evidence="2">The sequence shown here is derived from an EMBL/GenBank/DDBJ whole genome shotgun (WGS) entry which is preliminary data.</text>
</comment>
<evidence type="ECO:0000313" key="2">
    <source>
        <dbReference type="EMBL" id="KAK9765113.1"/>
    </source>
</evidence>
<feature type="region of interest" description="Disordered" evidence="1">
    <location>
        <begin position="1"/>
        <end position="20"/>
    </location>
</feature>
<dbReference type="Proteomes" id="UP001479436">
    <property type="component" value="Unassembled WGS sequence"/>
</dbReference>
<dbReference type="EMBL" id="JASJQH010000314">
    <property type="protein sequence ID" value="KAK9765113.1"/>
    <property type="molecule type" value="Genomic_DNA"/>
</dbReference>
<gene>
    <name evidence="2" type="ORF">K7432_006814</name>
</gene>
<organism evidence="2 3">
    <name type="scientific">Basidiobolus ranarum</name>
    <dbReference type="NCBI Taxonomy" id="34480"/>
    <lineage>
        <taxon>Eukaryota</taxon>
        <taxon>Fungi</taxon>
        <taxon>Fungi incertae sedis</taxon>
        <taxon>Zoopagomycota</taxon>
        <taxon>Entomophthoromycotina</taxon>
        <taxon>Basidiobolomycetes</taxon>
        <taxon>Basidiobolales</taxon>
        <taxon>Basidiobolaceae</taxon>
        <taxon>Basidiobolus</taxon>
    </lineage>
</organism>
<reference evidence="2 3" key="1">
    <citation type="submission" date="2023-04" db="EMBL/GenBank/DDBJ databases">
        <title>Genome of Basidiobolus ranarum AG-B5.</title>
        <authorList>
            <person name="Stajich J.E."/>
            <person name="Carter-House D."/>
            <person name="Gryganskyi A."/>
        </authorList>
    </citation>
    <scope>NUCLEOTIDE SEQUENCE [LARGE SCALE GENOMIC DNA]</scope>
    <source>
        <strain evidence="2 3">AG-B5</strain>
    </source>
</reference>